<keyword evidence="2" id="KW-1185">Reference proteome</keyword>
<proteinExistence type="predicted"/>
<feature type="non-terminal residue" evidence="1">
    <location>
        <position position="1"/>
    </location>
</feature>
<protein>
    <submittedName>
        <fullName evidence="1">Uncharacterized protein</fullName>
    </submittedName>
</protein>
<evidence type="ECO:0000313" key="2">
    <source>
        <dbReference type="Proteomes" id="UP001194468"/>
    </source>
</evidence>
<sequence>ATWLSRGLKIEEAQLALSHDFRKIESCPTDLQKLTLACRVDQLGSDISACISKGSVYLGPEDYGRSTSEELQAEEDSIREDILEGIGNQQPDQVRIPISSTLGWERCKALGLEKLYDLELRLCTGQANDPGARCMTLMLC</sequence>
<organism evidence="1 2">
    <name type="scientific">Boletus edulis BED1</name>
    <dbReference type="NCBI Taxonomy" id="1328754"/>
    <lineage>
        <taxon>Eukaryota</taxon>
        <taxon>Fungi</taxon>
        <taxon>Dikarya</taxon>
        <taxon>Basidiomycota</taxon>
        <taxon>Agaricomycotina</taxon>
        <taxon>Agaricomycetes</taxon>
        <taxon>Agaricomycetidae</taxon>
        <taxon>Boletales</taxon>
        <taxon>Boletineae</taxon>
        <taxon>Boletaceae</taxon>
        <taxon>Boletoideae</taxon>
        <taxon>Boletus</taxon>
    </lineage>
</organism>
<reference evidence="1" key="1">
    <citation type="submission" date="2019-10" db="EMBL/GenBank/DDBJ databases">
        <authorList>
            <consortium name="DOE Joint Genome Institute"/>
            <person name="Kuo A."/>
            <person name="Miyauchi S."/>
            <person name="Kiss E."/>
            <person name="Drula E."/>
            <person name="Kohler A."/>
            <person name="Sanchez-Garcia M."/>
            <person name="Andreopoulos B."/>
            <person name="Barry K.W."/>
            <person name="Bonito G."/>
            <person name="Buee M."/>
            <person name="Carver A."/>
            <person name="Chen C."/>
            <person name="Cichocki N."/>
            <person name="Clum A."/>
            <person name="Culley D."/>
            <person name="Crous P.W."/>
            <person name="Fauchery L."/>
            <person name="Girlanda M."/>
            <person name="Hayes R."/>
            <person name="Keri Z."/>
            <person name="LaButti K."/>
            <person name="Lipzen A."/>
            <person name="Lombard V."/>
            <person name="Magnuson J."/>
            <person name="Maillard F."/>
            <person name="Morin E."/>
            <person name="Murat C."/>
            <person name="Nolan M."/>
            <person name="Ohm R."/>
            <person name="Pangilinan J."/>
            <person name="Pereira M."/>
            <person name="Perotto S."/>
            <person name="Peter M."/>
            <person name="Riley R."/>
            <person name="Sitrit Y."/>
            <person name="Stielow B."/>
            <person name="Szollosi G."/>
            <person name="Zifcakova L."/>
            <person name="Stursova M."/>
            <person name="Spatafora J.W."/>
            <person name="Tedersoo L."/>
            <person name="Vaario L.-M."/>
            <person name="Yamada A."/>
            <person name="Yan M."/>
            <person name="Wang P."/>
            <person name="Xu J."/>
            <person name="Bruns T."/>
            <person name="Baldrian P."/>
            <person name="Vilgalys R."/>
            <person name="Henrissat B."/>
            <person name="Grigoriev I.V."/>
            <person name="Hibbett D."/>
            <person name="Nagy L.G."/>
            <person name="Martin F.M."/>
        </authorList>
    </citation>
    <scope>NUCLEOTIDE SEQUENCE</scope>
    <source>
        <strain evidence="1">BED1</strain>
    </source>
</reference>
<accession>A0AAD4BSW4</accession>
<dbReference type="AlphaFoldDB" id="A0AAD4BSW4"/>
<dbReference type="Proteomes" id="UP001194468">
    <property type="component" value="Unassembled WGS sequence"/>
</dbReference>
<reference evidence="1" key="2">
    <citation type="journal article" date="2020" name="Nat. Commun.">
        <title>Large-scale genome sequencing of mycorrhizal fungi provides insights into the early evolution of symbiotic traits.</title>
        <authorList>
            <person name="Miyauchi S."/>
            <person name="Kiss E."/>
            <person name="Kuo A."/>
            <person name="Drula E."/>
            <person name="Kohler A."/>
            <person name="Sanchez-Garcia M."/>
            <person name="Morin E."/>
            <person name="Andreopoulos B."/>
            <person name="Barry K.W."/>
            <person name="Bonito G."/>
            <person name="Buee M."/>
            <person name="Carver A."/>
            <person name="Chen C."/>
            <person name="Cichocki N."/>
            <person name="Clum A."/>
            <person name="Culley D."/>
            <person name="Crous P.W."/>
            <person name="Fauchery L."/>
            <person name="Girlanda M."/>
            <person name="Hayes R.D."/>
            <person name="Keri Z."/>
            <person name="LaButti K."/>
            <person name="Lipzen A."/>
            <person name="Lombard V."/>
            <person name="Magnuson J."/>
            <person name="Maillard F."/>
            <person name="Murat C."/>
            <person name="Nolan M."/>
            <person name="Ohm R.A."/>
            <person name="Pangilinan J."/>
            <person name="Pereira M.F."/>
            <person name="Perotto S."/>
            <person name="Peter M."/>
            <person name="Pfister S."/>
            <person name="Riley R."/>
            <person name="Sitrit Y."/>
            <person name="Stielow J.B."/>
            <person name="Szollosi G."/>
            <person name="Zifcakova L."/>
            <person name="Stursova M."/>
            <person name="Spatafora J.W."/>
            <person name="Tedersoo L."/>
            <person name="Vaario L.M."/>
            <person name="Yamada A."/>
            <person name="Yan M."/>
            <person name="Wang P."/>
            <person name="Xu J."/>
            <person name="Bruns T."/>
            <person name="Baldrian P."/>
            <person name="Vilgalys R."/>
            <person name="Dunand C."/>
            <person name="Henrissat B."/>
            <person name="Grigoriev I.V."/>
            <person name="Hibbett D."/>
            <person name="Nagy L.G."/>
            <person name="Martin F.M."/>
        </authorList>
    </citation>
    <scope>NUCLEOTIDE SEQUENCE</scope>
    <source>
        <strain evidence="1">BED1</strain>
    </source>
</reference>
<evidence type="ECO:0000313" key="1">
    <source>
        <dbReference type="EMBL" id="KAF8438815.1"/>
    </source>
</evidence>
<gene>
    <name evidence="1" type="ORF">L210DRAFT_853223</name>
</gene>
<dbReference type="EMBL" id="WHUW01000015">
    <property type="protein sequence ID" value="KAF8438815.1"/>
    <property type="molecule type" value="Genomic_DNA"/>
</dbReference>
<comment type="caution">
    <text evidence="1">The sequence shown here is derived from an EMBL/GenBank/DDBJ whole genome shotgun (WGS) entry which is preliminary data.</text>
</comment>
<name>A0AAD4BSW4_BOLED</name>